<organism evidence="2 3">
    <name type="scientific">Patulibacter brassicae</name>
    <dbReference type="NCBI Taxonomy" id="1705717"/>
    <lineage>
        <taxon>Bacteria</taxon>
        <taxon>Bacillati</taxon>
        <taxon>Actinomycetota</taxon>
        <taxon>Thermoleophilia</taxon>
        <taxon>Solirubrobacterales</taxon>
        <taxon>Patulibacteraceae</taxon>
        <taxon>Patulibacter</taxon>
    </lineage>
</organism>
<name>A0ABU4VPL3_9ACTN</name>
<dbReference type="RefSeq" id="WP_319955953.1">
    <property type="nucleotide sequence ID" value="NZ_JAXAVX010000021.1"/>
</dbReference>
<dbReference type="Proteomes" id="UP001277761">
    <property type="component" value="Unassembled WGS sequence"/>
</dbReference>
<protein>
    <submittedName>
        <fullName evidence="2">Uncharacterized protein</fullName>
    </submittedName>
</protein>
<keyword evidence="3" id="KW-1185">Reference proteome</keyword>
<gene>
    <name evidence="2" type="ORF">SK069_19560</name>
</gene>
<evidence type="ECO:0000313" key="2">
    <source>
        <dbReference type="EMBL" id="MDX8153804.1"/>
    </source>
</evidence>
<reference evidence="2 3" key="1">
    <citation type="submission" date="2023-11" db="EMBL/GenBank/DDBJ databases">
        <authorList>
            <person name="Xu M."/>
            <person name="Jiang T."/>
        </authorList>
    </citation>
    <scope>NUCLEOTIDE SEQUENCE [LARGE SCALE GENOMIC DNA]</scope>
    <source>
        <strain evidence="2 3">SD</strain>
    </source>
</reference>
<evidence type="ECO:0000256" key="1">
    <source>
        <dbReference type="SAM" id="SignalP"/>
    </source>
</evidence>
<accession>A0ABU4VPL3</accession>
<feature type="chain" id="PRO_5045608086" evidence="1">
    <location>
        <begin position="30"/>
        <end position="355"/>
    </location>
</feature>
<sequence length="355" mass="36459">MPLHALLRTVAPGLLATAVVAATAVPAGAAGDVLVEDYRTRIDLTVAYEHVRASEGSSSTTAATYRWQGAGPDVVAQDGLLRGAAGDDPTVPPAPGVLVAPVAKQVRGAAEGNAAVLSTAPDGTAESCRGVAGRVEGFVVVGRTLGGPALVPTVGFAITTSCARDAVPDIVIAPSTVTEPGMTQPGITPLLTARVVTGERVQTRFEQRAVGTACPGYDPASSTRCVATWTGTVTFERWRRTTEPAKAPAAGTRLGPARLRKAPAVAPGARSASTTVRCSRRCTVEALIGVFGQRAGKPHVTPLARRTRALRAGRASTLRVPLSAKARRAVAAGTAVMRLTVRSSGARRSAVYPLR</sequence>
<comment type="caution">
    <text evidence="2">The sequence shown here is derived from an EMBL/GenBank/DDBJ whole genome shotgun (WGS) entry which is preliminary data.</text>
</comment>
<dbReference type="EMBL" id="JAXAVX010000021">
    <property type="protein sequence ID" value="MDX8153804.1"/>
    <property type="molecule type" value="Genomic_DNA"/>
</dbReference>
<feature type="signal peptide" evidence="1">
    <location>
        <begin position="1"/>
        <end position="29"/>
    </location>
</feature>
<keyword evidence="1" id="KW-0732">Signal</keyword>
<evidence type="ECO:0000313" key="3">
    <source>
        <dbReference type="Proteomes" id="UP001277761"/>
    </source>
</evidence>
<proteinExistence type="predicted"/>